<dbReference type="Pfam" id="PF00063">
    <property type="entry name" value="Myosin_head"/>
    <property type="match status" value="2"/>
</dbReference>
<dbReference type="Proteomes" id="UP001058974">
    <property type="component" value="Chromosome 4"/>
</dbReference>
<organism evidence="11 12">
    <name type="scientific">Pisum sativum</name>
    <name type="common">Garden pea</name>
    <name type="synonym">Lathyrus oleraceus</name>
    <dbReference type="NCBI Taxonomy" id="3888"/>
    <lineage>
        <taxon>Eukaryota</taxon>
        <taxon>Viridiplantae</taxon>
        <taxon>Streptophyta</taxon>
        <taxon>Embryophyta</taxon>
        <taxon>Tracheophyta</taxon>
        <taxon>Spermatophyta</taxon>
        <taxon>Magnoliopsida</taxon>
        <taxon>eudicotyledons</taxon>
        <taxon>Gunneridae</taxon>
        <taxon>Pentapetalae</taxon>
        <taxon>rosids</taxon>
        <taxon>fabids</taxon>
        <taxon>Fabales</taxon>
        <taxon>Fabaceae</taxon>
        <taxon>Papilionoideae</taxon>
        <taxon>50 kb inversion clade</taxon>
        <taxon>NPAAA clade</taxon>
        <taxon>Hologalegina</taxon>
        <taxon>IRL clade</taxon>
        <taxon>Fabeae</taxon>
        <taxon>Lathyrus</taxon>
    </lineage>
</organism>
<dbReference type="FunFam" id="1.10.10.820:FF:000001">
    <property type="entry name" value="Myosin heavy chain"/>
    <property type="match status" value="1"/>
</dbReference>
<dbReference type="SUPFAM" id="SSF52540">
    <property type="entry name" value="P-loop containing nucleoside triphosphate hydrolases"/>
    <property type="match status" value="1"/>
</dbReference>
<reference evidence="11 12" key="1">
    <citation type="journal article" date="2022" name="Nat. Genet.">
        <title>Improved pea reference genome and pan-genome highlight genomic features and evolutionary characteristics.</title>
        <authorList>
            <person name="Yang T."/>
            <person name="Liu R."/>
            <person name="Luo Y."/>
            <person name="Hu S."/>
            <person name="Wang D."/>
            <person name="Wang C."/>
            <person name="Pandey M.K."/>
            <person name="Ge S."/>
            <person name="Xu Q."/>
            <person name="Li N."/>
            <person name="Li G."/>
            <person name="Huang Y."/>
            <person name="Saxena R.K."/>
            <person name="Ji Y."/>
            <person name="Li M."/>
            <person name="Yan X."/>
            <person name="He Y."/>
            <person name="Liu Y."/>
            <person name="Wang X."/>
            <person name="Xiang C."/>
            <person name="Varshney R.K."/>
            <person name="Ding H."/>
            <person name="Gao S."/>
            <person name="Zong X."/>
        </authorList>
    </citation>
    <scope>NUCLEOTIDE SEQUENCE [LARGE SCALE GENOMIC DNA]</scope>
    <source>
        <strain evidence="11 12">cv. Zhongwan 6</strain>
    </source>
</reference>
<dbReference type="PRINTS" id="PR00193">
    <property type="entry name" value="MYOSINHEAVY"/>
</dbReference>
<evidence type="ECO:0000256" key="7">
    <source>
        <dbReference type="PROSITE-ProRule" id="PRU00782"/>
    </source>
</evidence>
<accession>A0A9D4XKT0</accession>
<evidence type="ECO:0000259" key="10">
    <source>
        <dbReference type="PROSITE" id="PS51844"/>
    </source>
</evidence>
<dbReference type="GO" id="GO:0005516">
    <property type="term" value="F:calmodulin binding"/>
    <property type="evidence" value="ECO:0007669"/>
    <property type="project" value="UniProtKB-KW"/>
</dbReference>
<keyword evidence="6 7" id="KW-0009">Actin-binding</keyword>
<dbReference type="PANTHER" id="PTHR13140">
    <property type="entry name" value="MYOSIN"/>
    <property type="match status" value="1"/>
</dbReference>
<dbReference type="GO" id="GO:0007015">
    <property type="term" value="P:actin filament organization"/>
    <property type="evidence" value="ECO:0007669"/>
    <property type="project" value="TreeGrafter"/>
</dbReference>
<dbReference type="Gene3D" id="1.20.120.720">
    <property type="entry name" value="Myosin VI head, motor domain, U50 subdomain"/>
    <property type="match status" value="1"/>
</dbReference>
<gene>
    <name evidence="11" type="ORF">KIW84_044324</name>
</gene>
<dbReference type="PANTHER" id="PTHR13140:SF706">
    <property type="entry name" value="DILUTE CLASS UNCONVENTIONAL MYOSIN, ISOFORM C"/>
    <property type="match status" value="1"/>
</dbReference>
<evidence type="ECO:0000256" key="6">
    <source>
        <dbReference type="ARBA" id="ARBA00023203"/>
    </source>
</evidence>
<keyword evidence="3" id="KW-0112">Calmodulin-binding</keyword>
<dbReference type="PROSITE" id="PS51844">
    <property type="entry name" value="SH3_LIKE"/>
    <property type="match status" value="1"/>
</dbReference>
<dbReference type="InterPro" id="IPR036961">
    <property type="entry name" value="Kinesin_motor_dom_sf"/>
</dbReference>
<comment type="caution">
    <text evidence="11">The sequence shown here is derived from an EMBL/GenBank/DDBJ whole genome shotgun (WGS) entry which is preliminary data.</text>
</comment>
<dbReference type="Gene3D" id="1.10.10.820">
    <property type="match status" value="1"/>
</dbReference>
<dbReference type="EMBL" id="JAMSHJ010000004">
    <property type="protein sequence ID" value="KAI5420481.1"/>
    <property type="molecule type" value="Genomic_DNA"/>
</dbReference>
<dbReference type="InterPro" id="IPR027417">
    <property type="entry name" value="P-loop_NTPase"/>
</dbReference>
<proteinExistence type="inferred from homology"/>
<keyword evidence="1 7" id="KW-0547">Nucleotide-binding</keyword>
<evidence type="ECO:0000256" key="5">
    <source>
        <dbReference type="ARBA" id="ARBA00023175"/>
    </source>
</evidence>
<dbReference type="PROSITE" id="PS51456">
    <property type="entry name" value="MYOSIN_MOTOR"/>
    <property type="match status" value="1"/>
</dbReference>
<evidence type="ECO:0000313" key="11">
    <source>
        <dbReference type="EMBL" id="KAI5420481.1"/>
    </source>
</evidence>
<feature type="binding site" evidence="7">
    <location>
        <begin position="289"/>
        <end position="296"/>
    </location>
    <ligand>
        <name>ATP</name>
        <dbReference type="ChEBI" id="CHEBI:30616"/>
    </ligand>
</feature>
<comment type="caution">
    <text evidence="7">Lacks conserved residue(s) required for the propagation of feature annotation.</text>
</comment>
<dbReference type="Gene3D" id="1.20.58.530">
    <property type="match status" value="1"/>
</dbReference>
<evidence type="ECO:0000256" key="1">
    <source>
        <dbReference type="ARBA" id="ARBA00022741"/>
    </source>
</evidence>
<name>A0A9D4XKT0_PEA</name>
<evidence type="ECO:0000256" key="8">
    <source>
        <dbReference type="SAM" id="MobiDB-lite"/>
    </source>
</evidence>
<dbReference type="GO" id="GO:0030048">
    <property type="term" value="P:actin filament-based movement"/>
    <property type="evidence" value="ECO:0007669"/>
    <property type="project" value="UniProtKB-ARBA"/>
</dbReference>
<dbReference type="GO" id="GO:0016020">
    <property type="term" value="C:membrane"/>
    <property type="evidence" value="ECO:0007669"/>
    <property type="project" value="TreeGrafter"/>
</dbReference>
<dbReference type="GO" id="GO:0005524">
    <property type="term" value="F:ATP binding"/>
    <property type="evidence" value="ECO:0007669"/>
    <property type="project" value="UniProtKB-UniRule"/>
</dbReference>
<dbReference type="GO" id="GO:0005737">
    <property type="term" value="C:cytoplasm"/>
    <property type="evidence" value="ECO:0007669"/>
    <property type="project" value="TreeGrafter"/>
</dbReference>
<keyword evidence="2 7" id="KW-0067">ATP-binding</keyword>
<feature type="region of interest" description="Disordered" evidence="8">
    <location>
        <begin position="31"/>
        <end position="73"/>
    </location>
</feature>
<protein>
    <recommendedName>
        <fullName evidence="13">Myosin-2</fullName>
    </recommendedName>
</protein>
<dbReference type="Gene3D" id="3.40.850.10">
    <property type="entry name" value="Kinesin motor domain"/>
    <property type="match status" value="1"/>
</dbReference>
<comment type="similarity">
    <text evidence="7">Belongs to the TRAFAC class myosin-kinesin ATPase superfamily. Myosin family.</text>
</comment>
<feature type="domain" description="Myosin motor" evidence="9">
    <location>
        <begin position="198"/>
        <end position="576"/>
    </location>
</feature>
<dbReference type="InterPro" id="IPR001609">
    <property type="entry name" value="Myosin_head_motor_dom-like"/>
</dbReference>
<dbReference type="AlphaFoldDB" id="A0A9D4XKT0"/>
<dbReference type="Gramene" id="Psat04G0432400-T4">
    <property type="protein sequence ID" value="KAI5420481.1"/>
    <property type="gene ID" value="KIW84_044324"/>
</dbReference>
<evidence type="ECO:0000259" key="9">
    <source>
        <dbReference type="PROSITE" id="PS51456"/>
    </source>
</evidence>
<sequence>MSIYKSPTKSHSFFEEEMVLSASPCSLTRSSLEEMLDSLRRKDEDEDEKKDSPPALPSRPASKARLPPARRSLPNNFKVCNGGGVVDNGFNDNVESMRKETSTCFEYKARESSFGRKRVKMDIVESPYVAAISELDTDTVSYFIKMKLSVWCRQPRGQWELGSMQSTSGEEVYVLLSNGKVLNLATSEIVPANPNILDGVDNLIKLAYLNEPSVLHNLRFRYSQEMIYSKAGPILIALNPFKDLQIYGNNYVFTYRQQLVDSPHVYGMIDAAYNQMMSDEVNQSIVISGESGSGKTETAKIAIQYLASLGSGSSGTTNDVLQTNCILETFGNAKTSVNDNSTRFSRVVQVANGERSYHVLYQLCAGSSSSLKDRLSLRAAHEYKYLNQSDCITIGGIDDAINFHQLMEAFDAVRICKEDQELIFKVLAAILWLGNISFKVTDSENHIEVVGDEAVTSAALLMGCSSQDLMAALSTHKVQSDKDTVSKSLTLLQAIETRDAIAKFIYSSLFEWLVQQLNKSLEVNEKHTEKSISILDFYGFQSFQKNNFEQFCINYANERLQQHFNRHLFKLEQENA</sequence>
<evidence type="ECO:0000313" key="12">
    <source>
        <dbReference type="Proteomes" id="UP001058974"/>
    </source>
</evidence>
<keyword evidence="4 7" id="KW-0518">Myosin</keyword>
<evidence type="ECO:0008006" key="13">
    <source>
        <dbReference type="Google" id="ProtNLM"/>
    </source>
</evidence>
<keyword evidence="5 7" id="KW-0505">Motor protein</keyword>
<dbReference type="GO" id="GO:0000146">
    <property type="term" value="F:microfilament motor activity"/>
    <property type="evidence" value="ECO:0007669"/>
    <property type="project" value="TreeGrafter"/>
</dbReference>
<dbReference type="InterPro" id="IPR004009">
    <property type="entry name" value="SH3_Myosin"/>
</dbReference>
<keyword evidence="12" id="KW-1185">Reference proteome</keyword>
<feature type="domain" description="Myosin N-terminal SH3-like" evidence="10">
    <location>
        <begin position="145"/>
        <end position="194"/>
    </location>
</feature>
<evidence type="ECO:0000256" key="3">
    <source>
        <dbReference type="ARBA" id="ARBA00022860"/>
    </source>
</evidence>
<dbReference type="InterPro" id="IPR057535">
    <property type="entry name" value="MYO1-3_N_SH3"/>
</dbReference>
<dbReference type="Pfam" id="PF25369">
    <property type="entry name" value="SH3_VIII-1_N"/>
    <property type="match status" value="1"/>
</dbReference>
<dbReference type="SMART" id="SM00242">
    <property type="entry name" value="MYSc"/>
    <property type="match status" value="1"/>
</dbReference>
<dbReference type="GO" id="GO:0016459">
    <property type="term" value="C:myosin complex"/>
    <property type="evidence" value="ECO:0007669"/>
    <property type="project" value="UniProtKB-KW"/>
</dbReference>
<dbReference type="GO" id="GO:0051015">
    <property type="term" value="F:actin filament binding"/>
    <property type="evidence" value="ECO:0007669"/>
    <property type="project" value="TreeGrafter"/>
</dbReference>
<evidence type="ECO:0000256" key="2">
    <source>
        <dbReference type="ARBA" id="ARBA00022840"/>
    </source>
</evidence>
<evidence type="ECO:0000256" key="4">
    <source>
        <dbReference type="ARBA" id="ARBA00023123"/>
    </source>
</evidence>